<organism evidence="1 2">
    <name type="scientific">Candidatus Epulonipiscium fishelsonii</name>
    <dbReference type="NCBI Taxonomy" id="77094"/>
    <lineage>
        <taxon>Bacteria</taxon>
        <taxon>Bacillati</taxon>
        <taxon>Bacillota</taxon>
        <taxon>Clostridia</taxon>
        <taxon>Lachnospirales</taxon>
        <taxon>Lachnospiraceae</taxon>
        <taxon>Candidatus Epulonipiscium</taxon>
    </lineage>
</organism>
<dbReference type="EMBL" id="LJDB01000052">
    <property type="protein sequence ID" value="ONI40381.1"/>
    <property type="molecule type" value="Genomic_DNA"/>
</dbReference>
<name>A0ACC8XCD5_9FIRM</name>
<gene>
    <name evidence="1" type="ORF">AN396_06115</name>
</gene>
<dbReference type="Proteomes" id="UP000188605">
    <property type="component" value="Unassembled WGS sequence"/>
</dbReference>
<sequence>MKQMLSKKIQIIFSILMGIILIIISCLELINVSSLLQQEAESYVSMTAQNSVEKFEKWLEGKVALVDTIVTGLEFNGIPQDNQEFKLYLQAQLKGAKSNSLTSIVVGRETNTNLVSTDNNVNLPSDYVVYERNWYKIAVANNGKATIGNPYYSLGTNSMNITISRTVKDKRGNILGVLSCEFGLDDISQIISEYSKDDGSFICIVNDNAEVLIHPITDFNPTQEGFNTVEGLGGKYDDLLNADPYTIHISTTAMGDRVYSTMSPVENTNWNIISSYPTRHVTYEICLEIFKLVIIIISAFILLWVSISLFNKKYIRPINNIANILKSIQDGNLNIDVSNIPRDSEEIDTLTNSVETISRVLKNYIDDISYMLSEFAAGDFSFEPTQEYIGDFKPMQTSMKNISMSLKGLLKNTTMSANEVSHGAMEIATSAEHLAQYAMEQVSLLDEFKHSTQEITENIAENIEAVSQTDKIINEMNDKAEIGKESMRDMVISMKNISSTTKRISEVIMIIDGLSQQTNILALNAAIESARVGEAGKGFAVVASEVRDLANKTSEIVNEVNDMILSSLQSVQKGEQMVDLTATAFNEIIDSIEKTSKAASIIKLNSETQKTFIEKLVDGTSNLSNKVEGSSAISEENVAISQELAGEAENLKSQLNKFII</sequence>
<comment type="caution">
    <text evidence="1">The sequence shown here is derived from an EMBL/GenBank/DDBJ whole genome shotgun (WGS) entry which is preliminary data.</text>
</comment>
<proteinExistence type="predicted"/>
<protein>
    <submittedName>
        <fullName evidence="1">Uncharacterized protein</fullName>
    </submittedName>
</protein>
<keyword evidence="2" id="KW-1185">Reference proteome</keyword>
<evidence type="ECO:0000313" key="1">
    <source>
        <dbReference type="EMBL" id="ONI40381.1"/>
    </source>
</evidence>
<accession>A0ACC8XCD5</accession>
<evidence type="ECO:0000313" key="2">
    <source>
        <dbReference type="Proteomes" id="UP000188605"/>
    </source>
</evidence>
<reference evidence="1" key="1">
    <citation type="submission" date="2016-08" db="EMBL/GenBank/DDBJ databases">
        <authorList>
            <person name="Ngugi D.K."/>
            <person name="Miyake S."/>
            <person name="Stingl U."/>
        </authorList>
    </citation>
    <scope>NUCLEOTIDE SEQUENCE</scope>
    <source>
        <strain evidence="1">SCG-B11WGA-EpuloA1</strain>
    </source>
</reference>